<evidence type="ECO:0000313" key="1">
    <source>
        <dbReference type="EMBL" id="VDO51531.1"/>
    </source>
</evidence>
<dbReference type="AlphaFoldDB" id="A0A183LCI4"/>
<dbReference type="Proteomes" id="UP000277204">
    <property type="component" value="Unassembled WGS sequence"/>
</dbReference>
<dbReference type="EMBL" id="UZAI01000338">
    <property type="protein sequence ID" value="VDO51531.1"/>
    <property type="molecule type" value="Genomic_DNA"/>
</dbReference>
<name>A0A183LCI4_9TREM</name>
<sequence>MKQLCDTMKKLVGKYSKPERPVKNKEDNTVIETEEQRNRWTKHFDEHLNRPVPSNLLDIKVAHRDILIDVTPPTIE</sequence>
<accession>A0A183LCI4</accession>
<evidence type="ECO:0000313" key="2">
    <source>
        <dbReference type="Proteomes" id="UP000277204"/>
    </source>
</evidence>
<reference evidence="1 2" key="1">
    <citation type="submission" date="2018-11" db="EMBL/GenBank/DDBJ databases">
        <authorList>
            <consortium name="Pathogen Informatics"/>
        </authorList>
    </citation>
    <scope>NUCLEOTIDE SEQUENCE [LARGE SCALE GENOMIC DNA]</scope>
    <source>
        <strain evidence="1 2">Zambia</strain>
    </source>
</reference>
<keyword evidence="2" id="KW-1185">Reference proteome</keyword>
<protein>
    <submittedName>
        <fullName evidence="1">Uncharacterized protein</fullName>
    </submittedName>
</protein>
<organism evidence="1 2">
    <name type="scientific">Schistosoma margrebowiei</name>
    <dbReference type="NCBI Taxonomy" id="48269"/>
    <lineage>
        <taxon>Eukaryota</taxon>
        <taxon>Metazoa</taxon>
        <taxon>Spiralia</taxon>
        <taxon>Lophotrochozoa</taxon>
        <taxon>Platyhelminthes</taxon>
        <taxon>Trematoda</taxon>
        <taxon>Digenea</taxon>
        <taxon>Strigeidida</taxon>
        <taxon>Schistosomatoidea</taxon>
        <taxon>Schistosomatidae</taxon>
        <taxon>Schistosoma</taxon>
    </lineage>
</organism>
<proteinExistence type="predicted"/>
<gene>
    <name evidence="1" type="ORF">SMRZ_LOCUS1509</name>
</gene>